<evidence type="ECO:0000313" key="2">
    <source>
        <dbReference type="Proteomes" id="UP000595437"/>
    </source>
</evidence>
<dbReference type="EMBL" id="CP045907">
    <property type="protein sequence ID" value="QQP35729.1"/>
    <property type="molecule type" value="Genomic_DNA"/>
</dbReference>
<dbReference type="Proteomes" id="UP000595437">
    <property type="component" value="Chromosome 18"/>
</dbReference>
<name>A0A7T8GPX7_CALRO</name>
<organism evidence="1 2">
    <name type="scientific">Caligus rogercresseyi</name>
    <name type="common">Sea louse</name>
    <dbReference type="NCBI Taxonomy" id="217165"/>
    <lineage>
        <taxon>Eukaryota</taxon>
        <taxon>Metazoa</taxon>
        <taxon>Ecdysozoa</taxon>
        <taxon>Arthropoda</taxon>
        <taxon>Crustacea</taxon>
        <taxon>Multicrustacea</taxon>
        <taxon>Hexanauplia</taxon>
        <taxon>Copepoda</taxon>
        <taxon>Siphonostomatoida</taxon>
        <taxon>Caligidae</taxon>
        <taxon>Caligus</taxon>
    </lineage>
</organism>
<dbReference type="AlphaFoldDB" id="A0A7T8GPX7"/>
<reference evidence="2" key="1">
    <citation type="submission" date="2021-01" db="EMBL/GenBank/DDBJ databases">
        <title>Caligus Genome Assembly.</title>
        <authorList>
            <person name="Gallardo-Escarate C."/>
        </authorList>
    </citation>
    <scope>NUCLEOTIDE SEQUENCE [LARGE SCALE GENOMIC DNA]</scope>
</reference>
<sequence length="65" mass="7234">MPESYVIAFSTDPSSGPRDIQGGTGFQFRHGDSWIPSSTSLDHVPSFQLDSEEALRLYVIIFMVL</sequence>
<keyword evidence="2" id="KW-1185">Reference proteome</keyword>
<proteinExistence type="predicted"/>
<protein>
    <submittedName>
        <fullName evidence="1">Uncharacterized protein</fullName>
    </submittedName>
</protein>
<evidence type="ECO:0000313" key="1">
    <source>
        <dbReference type="EMBL" id="QQP35729.1"/>
    </source>
</evidence>
<accession>A0A7T8GPX7</accession>
<gene>
    <name evidence="1" type="ORF">FKW44_024031</name>
</gene>